<organism evidence="2 3">
    <name type="scientific">Acorus calamus</name>
    <name type="common">Sweet flag</name>
    <dbReference type="NCBI Taxonomy" id="4465"/>
    <lineage>
        <taxon>Eukaryota</taxon>
        <taxon>Viridiplantae</taxon>
        <taxon>Streptophyta</taxon>
        <taxon>Embryophyta</taxon>
        <taxon>Tracheophyta</taxon>
        <taxon>Spermatophyta</taxon>
        <taxon>Magnoliopsida</taxon>
        <taxon>Liliopsida</taxon>
        <taxon>Acoraceae</taxon>
        <taxon>Acorus</taxon>
    </lineage>
</organism>
<dbReference type="InterPro" id="IPR036397">
    <property type="entry name" value="RNaseH_sf"/>
</dbReference>
<dbReference type="AlphaFoldDB" id="A0AAV9EIQ8"/>
<proteinExistence type="predicted"/>
<name>A0AAV9EIQ8_ACOCL</name>
<sequence>MNGPLIEVSLWPLDVTFATNIQKMTTTSSLAARPPHLFGTNLRPGPTPHPHGNSPLLLPLNNGMLPSTCLEKGELSVKNDAKFNGNPPNIPHIINNIRKSMHDAFSIHGSKWKLDPQLTRLVNSLGIPSSPSPPTPPIEVKWIKPKPPWIKCNTDGASKGNPGPSGAGGLFRDHNGRFLLGFACNTKRNTNMFAEFYALHRGLMIWLDTHPHFTGPLWIESDSLVVVNTILEKTTATPRIKHLVDIIHPYLRTLSLWHISHVFREGNRVADKLANLAIVEPTEAIWNSPPASIIPFLNDDANEVPQHRFPKGS</sequence>
<dbReference type="InterPro" id="IPR053151">
    <property type="entry name" value="RNase_H-like"/>
</dbReference>
<dbReference type="Gene3D" id="3.30.420.10">
    <property type="entry name" value="Ribonuclease H-like superfamily/Ribonuclease H"/>
    <property type="match status" value="1"/>
</dbReference>
<gene>
    <name evidence="2" type="ORF">QJS10_CPA07g01408</name>
</gene>
<dbReference type="SUPFAM" id="SSF53098">
    <property type="entry name" value="Ribonuclease H-like"/>
    <property type="match status" value="1"/>
</dbReference>
<dbReference type="InterPro" id="IPR044730">
    <property type="entry name" value="RNase_H-like_dom_plant"/>
</dbReference>
<dbReference type="InterPro" id="IPR002156">
    <property type="entry name" value="RNaseH_domain"/>
</dbReference>
<protein>
    <submittedName>
        <fullName evidence="2">Ribonuclease H protein</fullName>
    </submittedName>
</protein>
<reference evidence="2" key="1">
    <citation type="journal article" date="2023" name="Nat. Commun.">
        <title>Diploid and tetraploid genomes of Acorus and the evolution of monocots.</title>
        <authorList>
            <person name="Ma L."/>
            <person name="Liu K.W."/>
            <person name="Li Z."/>
            <person name="Hsiao Y.Y."/>
            <person name="Qi Y."/>
            <person name="Fu T."/>
            <person name="Tang G.D."/>
            <person name="Zhang D."/>
            <person name="Sun W.H."/>
            <person name="Liu D.K."/>
            <person name="Li Y."/>
            <person name="Chen G.Z."/>
            <person name="Liu X.D."/>
            <person name="Liao X.Y."/>
            <person name="Jiang Y.T."/>
            <person name="Yu X."/>
            <person name="Hao Y."/>
            <person name="Huang J."/>
            <person name="Zhao X.W."/>
            <person name="Ke S."/>
            <person name="Chen Y.Y."/>
            <person name="Wu W.L."/>
            <person name="Hsu J.L."/>
            <person name="Lin Y.F."/>
            <person name="Huang M.D."/>
            <person name="Li C.Y."/>
            <person name="Huang L."/>
            <person name="Wang Z.W."/>
            <person name="Zhao X."/>
            <person name="Zhong W.Y."/>
            <person name="Peng D.H."/>
            <person name="Ahmad S."/>
            <person name="Lan S."/>
            <person name="Zhang J.S."/>
            <person name="Tsai W.C."/>
            <person name="Van de Peer Y."/>
            <person name="Liu Z.J."/>
        </authorList>
    </citation>
    <scope>NUCLEOTIDE SEQUENCE</scope>
    <source>
        <strain evidence="2">CP</strain>
    </source>
</reference>
<evidence type="ECO:0000259" key="1">
    <source>
        <dbReference type="PROSITE" id="PS50879"/>
    </source>
</evidence>
<evidence type="ECO:0000313" key="2">
    <source>
        <dbReference type="EMBL" id="KAK1312834.1"/>
    </source>
</evidence>
<dbReference type="PANTHER" id="PTHR47723">
    <property type="entry name" value="OS05G0353850 PROTEIN"/>
    <property type="match status" value="1"/>
</dbReference>
<feature type="domain" description="RNase H type-1" evidence="1">
    <location>
        <begin position="146"/>
        <end position="279"/>
    </location>
</feature>
<dbReference type="PROSITE" id="PS50879">
    <property type="entry name" value="RNASE_H_1"/>
    <property type="match status" value="1"/>
</dbReference>
<dbReference type="EMBL" id="JAUJYO010000007">
    <property type="protein sequence ID" value="KAK1312834.1"/>
    <property type="molecule type" value="Genomic_DNA"/>
</dbReference>
<dbReference type="Proteomes" id="UP001180020">
    <property type="component" value="Unassembled WGS sequence"/>
</dbReference>
<dbReference type="GO" id="GO:0003676">
    <property type="term" value="F:nucleic acid binding"/>
    <property type="evidence" value="ECO:0007669"/>
    <property type="project" value="InterPro"/>
</dbReference>
<dbReference type="InterPro" id="IPR012337">
    <property type="entry name" value="RNaseH-like_sf"/>
</dbReference>
<evidence type="ECO:0000313" key="3">
    <source>
        <dbReference type="Proteomes" id="UP001180020"/>
    </source>
</evidence>
<comment type="caution">
    <text evidence="2">The sequence shown here is derived from an EMBL/GenBank/DDBJ whole genome shotgun (WGS) entry which is preliminary data.</text>
</comment>
<dbReference type="Pfam" id="PF13456">
    <property type="entry name" value="RVT_3"/>
    <property type="match status" value="1"/>
</dbReference>
<accession>A0AAV9EIQ8</accession>
<dbReference type="PANTHER" id="PTHR47723:SF19">
    <property type="entry name" value="POLYNUCLEOTIDYL TRANSFERASE, RIBONUCLEASE H-LIKE SUPERFAMILY PROTEIN"/>
    <property type="match status" value="1"/>
</dbReference>
<reference evidence="2" key="2">
    <citation type="submission" date="2023-06" db="EMBL/GenBank/DDBJ databases">
        <authorList>
            <person name="Ma L."/>
            <person name="Liu K.-W."/>
            <person name="Li Z."/>
            <person name="Hsiao Y.-Y."/>
            <person name="Qi Y."/>
            <person name="Fu T."/>
            <person name="Tang G."/>
            <person name="Zhang D."/>
            <person name="Sun W.-H."/>
            <person name="Liu D.-K."/>
            <person name="Li Y."/>
            <person name="Chen G.-Z."/>
            <person name="Liu X.-D."/>
            <person name="Liao X.-Y."/>
            <person name="Jiang Y.-T."/>
            <person name="Yu X."/>
            <person name="Hao Y."/>
            <person name="Huang J."/>
            <person name="Zhao X.-W."/>
            <person name="Ke S."/>
            <person name="Chen Y.-Y."/>
            <person name="Wu W.-L."/>
            <person name="Hsu J.-L."/>
            <person name="Lin Y.-F."/>
            <person name="Huang M.-D."/>
            <person name="Li C.-Y."/>
            <person name="Huang L."/>
            <person name="Wang Z.-W."/>
            <person name="Zhao X."/>
            <person name="Zhong W.-Y."/>
            <person name="Peng D.-H."/>
            <person name="Ahmad S."/>
            <person name="Lan S."/>
            <person name="Zhang J.-S."/>
            <person name="Tsai W.-C."/>
            <person name="Van De Peer Y."/>
            <person name="Liu Z.-J."/>
        </authorList>
    </citation>
    <scope>NUCLEOTIDE SEQUENCE</scope>
    <source>
        <strain evidence="2">CP</strain>
        <tissue evidence="2">Leaves</tissue>
    </source>
</reference>
<keyword evidence="3" id="KW-1185">Reference proteome</keyword>
<dbReference type="CDD" id="cd06222">
    <property type="entry name" value="RNase_H_like"/>
    <property type="match status" value="1"/>
</dbReference>
<dbReference type="GO" id="GO:0004523">
    <property type="term" value="F:RNA-DNA hybrid ribonuclease activity"/>
    <property type="evidence" value="ECO:0007669"/>
    <property type="project" value="InterPro"/>
</dbReference>